<feature type="region of interest" description="Disordered" evidence="3">
    <location>
        <begin position="21"/>
        <end position="44"/>
    </location>
</feature>
<dbReference type="Pfam" id="PF23276">
    <property type="entry name" value="TPR_24"/>
    <property type="match status" value="1"/>
</dbReference>
<feature type="repeat" description="PPR" evidence="2">
    <location>
        <begin position="69"/>
        <end position="103"/>
    </location>
</feature>
<dbReference type="PANTHER" id="PTHR47447:SF17">
    <property type="entry name" value="OS12G0638900 PROTEIN"/>
    <property type="match status" value="1"/>
</dbReference>
<dbReference type="Gene3D" id="1.25.40.10">
    <property type="entry name" value="Tetratricopeptide repeat domain"/>
    <property type="match status" value="3"/>
</dbReference>
<protein>
    <recommendedName>
        <fullName evidence="4">Pentatricopeptide repeat-containing protein-mitochondrial domain-containing protein</fullName>
    </recommendedName>
</protein>
<dbReference type="PANTHER" id="PTHR47447">
    <property type="entry name" value="OS03G0856100 PROTEIN"/>
    <property type="match status" value="1"/>
</dbReference>
<name>A0AA36IYV2_9DINO</name>
<dbReference type="InterPro" id="IPR057027">
    <property type="entry name" value="TPR_mt"/>
</dbReference>
<reference evidence="5" key="1">
    <citation type="submission" date="2023-08" db="EMBL/GenBank/DDBJ databases">
        <authorList>
            <person name="Chen Y."/>
            <person name="Shah S."/>
            <person name="Dougan E. K."/>
            <person name="Thang M."/>
            <person name="Chan C."/>
        </authorList>
    </citation>
    <scope>NUCLEOTIDE SEQUENCE</scope>
</reference>
<feature type="domain" description="Pentatricopeptide repeat-containing protein-mitochondrial" evidence="4">
    <location>
        <begin position="241"/>
        <end position="361"/>
    </location>
</feature>
<accession>A0AA36IYV2</accession>
<evidence type="ECO:0000256" key="1">
    <source>
        <dbReference type="ARBA" id="ARBA00022737"/>
    </source>
</evidence>
<dbReference type="InterPro" id="IPR011990">
    <property type="entry name" value="TPR-like_helical_dom_sf"/>
</dbReference>
<dbReference type="Proteomes" id="UP001178507">
    <property type="component" value="Unassembled WGS sequence"/>
</dbReference>
<gene>
    <name evidence="5" type="ORF">EVOR1521_LOCUS20734</name>
</gene>
<dbReference type="Pfam" id="PF01535">
    <property type="entry name" value="PPR"/>
    <property type="match status" value="2"/>
</dbReference>
<evidence type="ECO:0000313" key="6">
    <source>
        <dbReference type="Proteomes" id="UP001178507"/>
    </source>
</evidence>
<dbReference type="EMBL" id="CAUJNA010003234">
    <property type="protein sequence ID" value="CAJ1396512.1"/>
    <property type="molecule type" value="Genomic_DNA"/>
</dbReference>
<proteinExistence type="predicted"/>
<keyword evidence="6" id="KW-1185">Reference proteome</keyword>
<dbReference type="NCBIfam" id="TIGR00756">
    <property type="entry name" value="PPR"/>
    <property type="match status" value="4"/>
</dbReference>
<feature type="repeat" description="PPR" evidence="2">
    <location>
        <begin position="234"/>
        <end position="268"/>
    </location>
</feature>
<comment type="caution">
    <text evidence="5">The sequence shown here is derived from an EMBL/GenBank/DDBJ whole genome shotgun (WGS) entry which is preliminary data.</text>
</comment>
<evidence type="ECO:0000313" key="5">
    <source>
        <dbReference type="EMBL" id="CAJ1396512.1"/>
    </source>
</evidence>
<organism evidence="5 6">
    <name type="scientific">Effrenium voratum</name>
    <dbReference type="NCBI Taxonomy" id="2562239"/>
    <lineage>
        <taxon>Eukaryota</taxon>
        <taxon>Sar</taxon>
        <taxon>Alveolata</taxon>
        <taxon>Dinophyceae</taxon>
        <taxon>Suessiales</taxon>
        <taxon>Symbiodiniaceae</taxon>
        <taxon>Effrenium</taxon>
    </lineage>
</organism>
<dbReference type="PROSITE" id="PS51375">
    <property type="entry name" value="PPR"/>
    <property type="match status" value="5"/>
</dbReference>
<sequence>MRWPLRGCSPSVEALLEEMNQHAEGGRKQPSPGTRAPSAPRGAETEMGHVACAERCFQALRGQVPRWHLRLLHNTQIKACANAGQLREALMCFSRMQQEGVHASARTLGKLMSCAARGGHVSWTLRLLERLAPEVGLDAACLGSLIDALARSGRAQELSNLVEGLDLDRKAFGAAIKAFAEAGDPQQAAAWLLRMPSPDLEAFNTVLHAFARQGQVEEAEAWLRRAEEADLQPNEVSYTCVLDACAKAGDGAAAPRLLRRAQLAQVTPGAAMFGAAIDACASQGQLQEAEALLNEMQARGLPATLSSFNGLVKACSRAKKATQAEAWLQKAESAKLRPDAQMLNTVLSACAKAQDVQRCVHWLDNMQSRKVQPSAVAFTSAISACGRRAEHRQMAEEIWRRLSCAPVAPDQRLLGAVRQAYGPARAAELEKKAASAGGAGAESSSGGVYKCIHGPRVGPERVAIRSAPSATAAVLDTIHPGTLLRISEDLVPSPPESISQLSTERCWAAGRAWTMTSSGPAGAGLDRVERATRTANWPRWPKGLAPSRAVEIHRLRHEAATIRKS</sequence>
<evidence type="ECO:0000256" key="3">
    <source>
        <dbReference type="SAM" id="MobiDB-lite"/>
    </source>
</evidence>
<keyword evidence="1" id="KW-0677">Repeat</keyword>
<feature type="repeat" description="PPR" evidence="2">
    <location>
        <begin position="339"/>
        <end position="373"/>
    </location>
</feature>
<evidence type="ECO:0000256" key="2">
    <source>
        <dbReference type="PROSITE-ProRule" id="PRU00708"/>
    </source>
</evidence>
<dbReference type="InterPro" id="IPR002885">
    <property type="entry name" value="PPR_rpt"/>
</dbReference>
<feature type="repeat" description="PPR" evidence="2">
    <location>
        <begin position="269"/>
        <end position="303"/>
    </location>
</feature>
<evidence type="ECO:0000259" key="4">
    <source>
        <dbReference type="Pfam" id="PF23276"/>
    </source>
</evidence>
<dbReference type="AlphaFoldDB" id="A0AA36IYV2"/>
<feature type="repeat" description="PPR" evidence="2">
    <location>
        <begin position="199"/>
        <end position="233"/>
    </location>
</feature>